<dbReference type="AlphaFoldDB" id="A0A8X8KGQ6"/>
<keyword evidence="1" id="KW-0732">Signal</keyword>
<feature type="chain" id="PRO_5036450044" description="DUF3298 domain-containing protein" evidence="1">
    <location>
        <begin position="21"/>
        <end position="211"/>
    </location>
</feature>
<dbReference type="PROSITE" id="PS51257">
    <property type="entry name" value="PROKAR_LIPOPROTEIN"/>
    <property type="match status" value="1"/>
</dbReference>
<dbReference type="RefSeq" id="WP_105714574.1">
    <property type="nucleotide sequence ID" value="NZ_JAHWXT010000007.1"/>
</dbReference>
<evidence type="ECO:0000313" key="3">
    <source>
        <dbReference type="Proteomes" id="UP000887320"/>
    </source>
</evidence>
<sequence length="211" mass="24131">MKIKNILSLSILLLSCIASAETITFTTQAIPSKYINFSGNFPFIQGKGFEKINQQIKHELLADDATRIDFSSGKIYQDQNYLSVYTHLEIEGGRSYFREKYYVIDLKNKQFATLSQILQKYQLSAAQISNEIAQQLDPCIENKTATLSKTSNDCDSADLQYLYRYYAEDRNFIALKNANGFYLKKDILGISFDAGAYSIPFEYNLKTKQVH</sequence>
<comment type="caution">
    <text evidence="2">The sequence shown here is derived from an EMBL/GenBank/DDBJ whole genome shotgun (WGS) entry which is preliminary data.</text>
</comment>
<evidence type="ECO:0008006" key="4">
    <source>
        <dbReference type="Google" id="ProtNLM"/>
    </source>
</evidence>
<gene>
    <name evidence="2" type="ORF">KW868_18000</name>
</gene>
<reference evidence="2" key="1">
    <citation type="submission" date="2021-07" db="EMBL/GenBank/DDBJ databases">
        <authorList>
            <person name="Fernandez M."/>
            <person name="Pereira P."/>
            <person name="Torres Tejerizo G.A."/>
            <person name="Gonzalez P."/>
            <person name="Agostini E."/>
        </authorList>
    </citation>
    <scope>NUCLEOTIDE SEQUENCE</scope>
    <source>
        <strain evidence="2">SFC 500-1A</strain>
    </source>
</reference>
<dbReference type="Proteomes" id="UP000887320">
    <property type="component" value="Unassembled WGS sequence"/>
</dbReference>
<evidence type="ECO:0000256" key="1">
    <source>
        <dbReference type="SAM" id="SignalP"/>
    </source>
</evidence>
<organism evidence="2 3">
    <name type="scientific">Acinetobacter guillouiae</name>
    <name type="common">Acinetobacter genomosp. 11</name>
    <dbReference type="NCBI Taxonomy" id="106649"/>
    <lineage>
        <taxon>Bacteria</taxon>
        <taxon>Pseudomonadati</taxon>
        <taxon>Pseudomonadota</taxon>
        <taxon>Gammaproteobacteria</taxon>
        <taxon>Moraxellales</taxon>
        <taxon>Moraxellaceae</taxon>
        <taxon>Acinetobacter</taxon>
    </lineage>
</organism>
<accession>A0A8X8KGQ6</accession>
<evidence type="ECO:0000313" key="2">
    <source>
        <dbReference type="EMBL" id="MCF0266345.1"/>
    </source>
</evidence>
<feature type="signal peptide" evidence="1">
    <location>
        <begin position="1"/>
        <end position="20"/>
    </location>
</feature>
<dbReference type="EMBL" id="JAHWXT010000007">
    <property type="protein sequence ID" value="MCF0266345.1"/>
    <property type="molecule type" value="Genomic_DNA"/>
</dbReference>
<proteinExistence type="predicted"/>
<protein>
    <recommendedName>
        <fullName evidence="4">DUF3298 domain-containing protein</fullName>
    </recommendedName>
</protein>
<name>A0A8X8KGQ6_ACIGI</name>